<evidence type="ECO:0000313" key="3">
    <source>
        <dbReference type="Proteomes" id="UP000712600"/>
    </source>
</evidence>
<feature type="compositionally biased region" description="Polar residues" evidence="1">
    <location>
        <begin position="747"/>
        <end position="762"/>
    </location>
</feature>
<feature type="region of interest" description="Disordered" evidence="1">
    <location>
        <begin position="681"/>
        <end position="768"/>
    </location>
</feature>
<protein>
    <submittedName>
        <fullName evidence="2">Uncharacterized protein</fullName>
    </submittedName>
</protein>
<gene>
    <name evidence="2" type="ORF">F2Q69_00006769</name>
</gene>
<evidence type="ECO:0000313" key="2">
    <source>
        <dbReference type="EMBL" id="KAF3513733.1"/>
    </source>
</evidence>
<dbReference type="Proteomes" id="UP000712600">
    <property type="component" value="Unassembled WGS sequence"/>
</dbReference>
<comment type="caution">
    <text evidence="2">The sequence shown here is derived from an EMBL/GenBank/DDBJ whole genome shotgun (WGS) entry which is preliminary data.</text>
</comment>
<name>A0A8S9PLZ8_BRACR</name>
<dbReference type="PANTHER" id="PTHR31099">
    <property type="entry name" value="OS06G0165300 PROTEIN"/>
    <property type="match status" value="1"/>
</dbReference>
<dbReference type="AlphaFoldDB" id="A0A8S9PLZ8"/>
<accession>A0A8S9PLZ8</accession>
<feature type="compositionally biased region" description="Polar residues" evidence="1">
    <location>
        <begin position="712"/>
        <end position="739"/>
    </location>
</feature>
<sequence length="808" mass="89683">MMGQILNGQQEMSAVLDEKLDSVYSALHDKFETLRDHVKKLDSQVAHIAGFVRRDERFLPRRTDTNPRRQGAVPGTGPGILPSGDPGHLLARTQRQAFPRQDIASVILLSRTEKLGAFGGVLEMAEPGALVPDASKDTRVDSPFQGPRRLFTDPFSSPIPSWGDVLEADNEAVPMAPLRRRRSCFFDDGPRSEVREGDLANIRRKYAIHPSVGMKSPSEFERALDRGASEVAVYEAYLEAGFRGVIPSLIGEVSSFFGFCPSQLTPFTWRTVIAIQVLGELHGFSVGSRNLRGISGAIIPSGIAGTIDTCSEAYNGSFSAILMGDFSGNVVRLSVSAIFDEHQKGKAQKRRPFYTPPPRMARAALSVNGLSSTSSTGAEAVSNDDPLVDAHRRLIGKVLFLRSQVQDMMARRDLLIQQAKAPARWEFMKKWLEKRVEHWDPEEEYHRRLFLSGGIDQQLGNFSRVATPRSVVGTFPACFPVEVRLVVYGPKRWALNPEVSGFLEYGLLESGDRFRNPEVFVRTGRSSKNPEVYLDHEIIFLGPGGTVLRLPRQDYYRYMFGFRILPLGSWPLSSSYAVFYFCRKSLTGLEGTGVGVITQVPGFAAFHVWRSMVLIAPRISQYVGVKIGHDGINARFIEGWIEHTVQLCGWPSWIDQTTSSAIHRAEPVQLGRWPSWIEHATSSADGRAGSNTRPARPSTKQEQPSWADDRAGSNTRPAQPSAELDQSSLVDGRAGSTTRPARPIAELNQSSSADGRARSNTRPARPSAELERSCCLFPVLAIPPFGIRTNLFLFHLDRSHRWNLNIRF</sequence>
<feature type="compositionally biased region" description="Polar residues" evidence="1">
    <location>
        <begin position="681"/>
        <end position="704"/>
    </location>
</feature>
<proteinExistence type="predicted"/>
<organism evidence="2 3">
    <name type="scientific">Brassica cretica</name>
    <name type="common">Mustard</name>
    <dbReference type="NCBI Taxonomy" id="69181"/>
    <lineage>
        <taxon>Eukaryota</taxon>
        <taxon>Viridiplantae</taxon>
        <taxon>Streptophyta</taxon>
        <taxon>Embryophyta</taxon>
        <taxon>Tracheophyta</taxon>
        <taxon>Spermatophyta</taxon>
        <taxon>Magnoliopsida</taxon>
        <taxon>eudicotyledons</taxon>
        <taxon>Gunneridae</taxon>
        <taxon>Pentapetalae</taxon>
        <taxon>rosids</taxon>
        <taxon>malvids</taxon>
        <taxon>Brassicales</taxon>
        <taxon>Brassicaceae</taxon>
        <taxon>Brassiceae</taxon>
        <taxon>Brassica</taxon>
    </lineage>
</organism>
<evidence type="ECO:0000256" key="1">
    <source>
        <dbReference type="SAM" id="MobiDB-lite"/>
    </source>
</evidence>
<dbReference type="EMBL" id="QGKX02001521">
    <property type="protein sequence ID" value="KAF3513733.1"/>
    <property type="molecule type" value="Genomic_DNA"/>
</dbReference>
<reference evidence="2" key="1">
    <citation type="submission" date="2019-12" db="EMBL/GenBank/DDBJ databases">
        <title>Genome sequencing and annotation of Brassica cretica.</title>
        <authorList>
            <person name="Studholme D.J."/>
            <person name="Sarris P."/>
        </authorList>
    </citation>
    <scope>NUCLEOTIDE SEQUENCE</scope>
    <source>
        <strain evidence="2">PFS-109/04</strain>
        <tissue evidence="2">Leaf</tissue>
    </source>
</reference>
<feature type="region of interest" description="Disordered" evidence="1">
    <location>
        <begin position="61"/>
        <end position="83"/>
    </location>
</feature>
<dbReference type="PANTHER" id="PTHR31099:SF24">
    <property type="entry name" value="AMINOTRANSFERASE-LIKE PLANT MOBILE DOMAIN-CONTAINING PROTEIN"/>
    <property type="match status" value="1"/>
</dbReference>